<feature type="transmembrane region" description="Helical" evidence="1">
    <location>
        <begin position="89"/>
        <end position="107"/>
    </location>
</feature>
<keyword evidence="3" id="KW-0808">Transferase</keyword>
<dbReference type="Proteomes" id="UP000007013">
    <property type="component" value="Chromosome"/>
</dbReference>
<dbReference type="Pfam" id="PF13231">
    <property type="entry name" value="PMT_2"/>
    <property type="match status" value="1"/>
</dbReference>
<organism evidence="3 4">
    <name type="scientific">Opitutus terrae (strain DSM 11246 / JCM 15787 / PB90-1)</name>
    <dbReference type="NCBI Taxonomy" id="452637"/>
    <lineage>
        <taxon>Bacteria</taxon>
        <taxon>Pseudomonadati</taxon>
        <taxon>Verrucomicrobiota</taxon>
        <taxon>Opitutia</taxon>
        <taxon>Opitutales</taxon>
        <taxon>Opitutaceae</taxon>
        <taxon>Opitutus</taxon>
    </lineage>
</organism>
<dbReference type="NCBIfam" id="TIGR03663">
    <property type="entry name" value="flippase activity-associated protein Agl23"/>
    <property type="match status" value="1"/>
</dbReference>
<evidence type="ECO:0000259" key="2">
    <source>
        <dbReference type="Pfam" id="PF13231"/>
    </source>
</evidence>
<evidence type="ECO:0000256" key="1">
    <source>
        <dbReference type="SAM" id="Phobius"/>
    </source>
</evidence>
<dbReference type="InterPro" id="IPR019962">
    <property type="entry name" value="CHP03663"/>
</dbReference>
<sequence length="530" mass="57684">MSSLFQRWLPLTLIAVAALALRTWQLSARPMHADEANQAVKLGQLLETGRYAFDPRDHHGPTLYYAAVPIAMLRGEQSLATLTETTVRLTPALAGTLSVLLLALLLWPERTEREPAAVGDTAVPATPASPWPALAAATFLAVSPPAVYYSRYFIQETLLVTFTLGAFVCAQRWWRRPRISWAIAAGICVGLMQATKATAPLFLVAAAVAFAAVRPRGTPTSLRGRGWRDLALALVTAALVAAAFYSSFGTHWSGLRDAILTYTSAADRAASGAGHEKPWWYYLQLLGWQRTGGLFWHEIAFTALACCGAALAFLKPASWIFRAAALYTLWLVLTFSAIPYKTPWHVIHLIPGLAVLAAGALAALAASAATSSRAPVEGATAAGIENARRFRRLTSRVVIGFVFLAVLQTLYAQTRLAVFQRPADARNPYAYVHSSPDVQKVPALAGSALAFASDGVIRVISEEYWPLPWYLREFKHVGYWSTPPDDCDAALVIASEALADEVRARLHGRYRESLLGLRPGFLLVVFTRES</sequence>
<feature type="transmembrane region" description="Helical" evidence="1">
    <location>
        <begin position="393"/>
        <end position="411"/>
    </location>
</feature>
<keyword evidence="1" id="KW-0472">Membrane</keyword>
<dbReference type="STRING" id="452637.Oter_3515"/>
<protein>
    <submittedName>
        <fullName evidence="3">Membrane-bound mannosyltransferase-like protein</fullName>
    </submittedName>
</protein>
<dbReference type="eggNOG" id="COG4745">
    <property type="taxonomic scope" value="Bacteria"/>
</dbReference>
<feature type="transmembrane region" description="Helical" evidence="1">
    <location>
        <begin position="180"/>
        <end position="210"/>
    </location>
</feature>
<feature type="transmembrane region" description="Helical" evidence="1">
    <location>
        <begin position="346"/>
        <end position="366"/>
    </location>
</feature>
<dbReference type="InterPro" id="IPR038731">
    <property type="entry name" value="RgtA/B/C-like"/>
</dbReference>
<dbReference type="OrthoDB" id="9792771at2"/>
<reference evidence="3 4" key="1">
    <citation type="journal article" date="2011" name="J. Bacteriol.">
        <title>Genome sequence of the verrucomicrobium Opitutus terrae PB90-1, an abundant inhabitant of rice paddy soil ecosystems.</title>
        <authorList>
            <person name="van Passel M.W."/>
            <person name="Kant R."/>
            <person name="Palva A."/>
            <person name="Copeland A."/>
            <person name="Lucas S."/>
            <person name="Lapidus A."/>
            <person name="Glavina del Rio T."/>
            <person name="Pitluck S."/>
            <person name="Goltsman E."/>
            <person name="Clum A."/>
            <person name="Sun H."/>
            <person name="Schmutz J."/>
            <person name="Larimer F.W."/>
            <person name="Land M.L."/>
            <person name="Hauser L."/>
            <person name="Kyrpides N."/>
            <person name="Mikhailova N."/>
            <person name="Richardson P.P."/>
            <person name="Janssen P.H."/>
            <person name="de Vos W.M."/>
            <person name="Smidt H."/>
        </authorList>
    </citation>
    <scope>NUCLEOTIDE SEQUENCE [LARGE SCALE GENOMIC DNA]</scope>
    <source>
        <strain evidence="4">DSM 11246 / JCM 15787 / PB90-1</strain>
    </source>
</reference>
<feature type="transmembrane region" description="Helical" evidence="1">
    <location>
        <begin position="294"/>
        <end position="314"/>
    </location>
</feature>
<gene>
    <name evidence="3" type="ordered locus">Oter_3515</name>
</gene>
<evidence type="ECO:0000313" key="3">
    <source>
        <dbReference type="EMBL" id="ACB76792.1"/>
    </source>
</evidence>
<dbReference type="KEGG" id="ote:Oter_3515"/>
<dbReference type="EMBL" id="CP001032">
    <property type="protein sequence ID" value="ACB76792.1"/>
    <property type="molecule type" value="Genomic_DNA"/>
</dbReference>
<dbReference type="PANTHER" id="PTHR41710">
    <property type="entry name" value="GLYCOSYL TRANSFERASE, FAMILY 39"/>
    <property type="match status" value="1"/>
</dbReference>
<name>B1ZVC5_OPITP</name>
<feature type="transmembrane region" description="Helical" evidence="1">
    <location>
        <begin position="230"/>
        <end position="248"/>
    </location>
</feature>
<dbReference type="HOGENOM" id="CLU_021313_0_0_0"/>
<accession>B1ZVC5</accession>
<keyword evidence="1" id="KW-0812">Transmembrane</keyword>
<dbReference type="GO" id="GO:0016757">
    <property type="term" value="F:glycosyltransferase activity"/>
    <property type="evidence" value="ECO:0007669"/>
    <property type="project" value="UniProtKB-KW"/>
</dbReference>
<dbReference type="RefSeq" id="WP_012376321.1">
    <property type="nucleotide sequence ID" value="NC_010571.1"/>
</dbReference>
<keyword evidence="1" id="KW-1133">Transmembrane helix</keyword>
<feature type="transmembrane region" description="Helical" evidence="1">
    <location>
        <begin position="319"/>
        <end position="340"/>
    </location>
</feature>
<dbReference type="PANTHER" id="PTHR41710:SF2">
    <property type="entry name" value="GLYCOSYL TRANSFERASE FAMILY 39_83 DOMAIN-CONTAINING PROTEIN"/>
    <property type="match status" value="1"/>
</dbReference>
<feature type="transmembrane region" description="Helical" evidence="1">
    <location>
        <begin position="157"/>
        <end position="174"/>
    </location>
</feature>
<evidence type="ECO:0000313" key="4">
    <source>
        <dbReference type="Proteomes" id="UP000007013"/>
    </source>
</evidence>
<feature type="domain" description="Glycosyltransferase RgtA/B/C/D-like" evidence="2">
    <location>
        <begin position="130"/>
        <end position="224"/>
    </location>
</feature>
<dbReference type="AlphaFoldDB" id="B1ZVC5"/>
<keyword evidence="4" id="KW-1185">Reference proteome</keyword>
<proteinExistence type="predicted"/>
<keyword evidence="3" id="KW-0328">Glycosyltransferase</keyword>